<dbReference type="Proteomes" id="UP000001194">
    <property type="component" value="Unassembled WGS sequence"/>
</dbReference>
<keyword evidence="3" id="KW-1185">Reference proteome</keyword>
<gene>
    <name evidence="2" type="ORF">LACBIDRAFT_323267</name>
</gene>
<evidence type="ECO:0000313" key="3">
    <source>
        <dbReference type="Proteomes" id="UP000001194"/>
    </source>
</evidence>
<dbReference type="InParanoid" id="B0CZN7"/>
<feature type="region of interest" description="Disordered" evidence="1">
    <location>
        <begin position="68"/>
        <end position="137"/>
    </location>
</feature>
<dbReference type="KEGG" id="lbc:LACBIDRAFT_323267"/>
<dbReference type="HOGENOM" id="CLU_356413_0_0_1"/>
<feature type="region of interest" description="Disordered" evidence="1">
    <location>
        <begin position="650"/>
        <end position="678"/>
    </location>
</feature>
<accession>B0CZN7</accession>
<evidence type="ECO:0000313" key="2">
    <source>
        <dbReference type="EMBL" id="EDR12182.1"/>
    </source>
</evidence>
<organism evidence="3">
    <name type="scientific">Laccaria bicolor (strain S238N-H82 / ATCC MYA-4686)</name>
    <name type="common">Bicoloured deceiver</name>
    <name type="synonym">Laccaria laccata var. bicolor</name>
    <dbReference type="NCBI Taxonomy" id="486041"/>
    <lineage>
        <taxon>Eukaryota</taxon>
        <taxon>Fungi</taxon>
        <taxon>Dikarya</taxon>
        <taxon>Basidiomycota</taxon>
        <taxon>Agaricomycotina</taxon>
        <taxon>Agaricomycetes</taxon>
        <taxon>Agaricomycetidae</taxon>
        <taxon>Agaricales</taxon>
        <taxon>Agaricineae</taxon>
        <taxon>Hydnangiaceae</taxon>
        <taxon>Laccaria</taxon>
    </lineage>
</organism>
<dbReference type="OrthoDB" id="3203159at2759"/>
<feature type="region of interest" description="Disordered" evidence="1">
    <location>
        <begin position="693"/>
        <end position="729"/>
    </location>
</feature>
<feature type="compositionally biased region" description="Polar residues" evidence="1">
    <location>
        <begin position="83"/>
        <end position="93"/>
    </location>
</feature>
<dbReference type="RefSeq" id="XP_001876446.1">
    <property type="nucleotide sequence ID" value="XM_001876411.1"/>
</dbReference>
<feature type="compositionally biased region" description="Polar residues" evidence="1">
    <location>
        <begin position="654"/>
        <end position="676"/>
    </location>
</feature>
<dbReference type="GeneID" id="6072559"/>
<feature type="compositionally biased region" description="Low complexity" evidence="1">
    <location>
        <begin position="94"/>
        <end position="109"/>
    </location>
</feature>
<sequence>MTTKCPLFETTKFVVWLTMLTPVVKAWTMTTGLGIERHDKLHWNTPTYESANSNIGGHTGKYPYDLFTNDSMDNTKKTANPGRKTNNSQSAGMTRQTSNTPTSGTTTTPRGREAKLETSTQNMFMPGTPELSEGLDIPEAPSFQTAQERDQPSIISEGIEPEHPGVEDLTDLGAPFAPEELPDRGSYKEVVVEFPACMPVSSFGKSVTETGLDRSEKIFALAGRLRQALQLGEAALRRPIYSSYGKIVSRTERREIFKEEMDVLRELLTNLYHFDNGANQVGFALQKIILVNLNQQLKSRRNEAEEDLITSGEGIPSLPKWGFTGKADEFWSANDFEILGACYRREVENFLAYIAEHHDFAKIRKNRRPEQRVVTSNSISTHLKKSRTRFSHPMANVNSSAFGHPVQNNSSHALKELFGVKRHEDPLGSNVPRGTANFEPRLICESQGEDNSQETVFSNNRAKEAGTQEIQTATTAMMGKGIMVRAEDPGNLSHQVTHEKTRLVPSQGKETQSLAKRSDIVFKQLGSAEIWYYSQSVETRDRIEQDWNTLRAAIGEYYMNRAFLDKQKARANRASYQDAGNGRETPSEYVIRKLELLQFVYNYTDRELINEIMEGAPSFWRSIITPHLFQDLEQLRLSVKFHEDSLLNMGGGENSYQNANRQGSQGQAKENTQRSPYNPFRNVRVNLVGWTKATSNPQFPKDDSNVSPHGTPDEKGARPCRHCGSGKHWDRDCKYARKGEKRARANMVTTAAEDEQAQEDYDNAYYERFSDEEDLNDDADFQKPSQL</sequence>
<feature type="region of interest" description="Disordered" evidence="1">
    <location>
        <begin position="741"/>
        <end position="787"/>
    </location>
</feature>
<evidence type="ECO:0000256" key="1">
    <source>
        <dbReference type="SAM" id="MobiDB-lite"/>
    </source>
</evidence>
<name>B0CZN7_LACBS</name>
<protein>
    <submittedName>
        <fullName evidence="2">Predicted protein</fullName>
    </submittedName>
</protein>
<dbReference type="EMBL" id="DS547094">
    <property type="protein sequence ID" value="EDR12182.1"/>
    <property type="molecule type" value="Genomic_DNA"/>
</dbReference>
<dbReference type="AlphaFoldDB" id="B0CZN7"/>
<proteinExistence type="predicted"/>
<reference evidence="2 3" key="1">
    <citation type="journal article" date="2008" name="Nature">
        <title>The genome of Laccaria bicolor provides insights into mycorrhizal symbiosis.</title>
        <authorList>
            <person name="Martin F."/>
            <person name="Aerts A."/>
            <person name="Ahren D."/>
            <person name="Brun A."/>
            <person name="Danchin E.G.J."/>
            <person name="Duchaussoy F."/>
            <person name="Gibon J."/>
            <person name="Kohler A."/>
            <person name="Lindquist E."/>
            <person name="Pereda V."/>
            <person name="Salamov A."/>
            <person name="Shapiro H.J."/>
            <person name="Wuyts J."/>
            <person name="Blaudez D."/>
            <person name="Buee M."/>
            <person name="Brokstein P."/>
            <person name="Canbaeck B."/>
            <person name="Cohen D."/>
            <person name="Courty P.E."/>
            <person name="Coutinho P.M."/>
            <person name="Delaruelle C."/>
            <person name="Detter J.C."/>
            <person name="Deveau A."/>
            <person name="DiFazio S."/>
            <person name="Duplessis S."/>
            <person name="Fraissinet-Tachet L."/>
            <person name="Lucic E."/>
            <person name="Frey-Klett P."/>
            <person name="Fourrey C."/>
            <person name="Feussner I."/>
            <person name="Gay G."/>
            <person name="Grimwood J."/>
            <person name="Hoegger P.J."/>
            <person name="Jain P."/>
            <person name="Kilaru S."/>
            <person name="Labbe J."/>
            <person name="Lin Y.C."/>
            <person name="Legue V."/>
            <person name="Le Tacon F."/>
            <person name="Marmeisse R."/>
            <person name="Melayah D."/>
            <person name="Montanini B."/>
            <person name="Muratet M."/>
            <person name="Nehls U."/>
            <person name="Niculita-Hirzel H."/>
            <person name="Oudot-Le Secq M.P."/>
            <person name="Peter M."/>
            <person name="Quesneville H."/>
            <person name="Rajashekar B."/>
            <person name="Reich M."/>
            <person name="Rouhier N."/>
            <person name="Schmutz J."/>
            <person name="Yin T."/>
            <person name="Chalot M."/>
            <person name="Henrissat B."/>
            <person name="Kuees U."/>
            <person name="Lucas S."/>
            <person name="Van de Peer Y."/>
            <person name="Podila G.K."/>
            <person name="Polle A."/>
            <person name="Pukkila P.J."/>
            <person name="Richardson P.M."/>
            <person name="Rouze P."/>
            <person name="Sanders I.R."/>
            <person name="Stajich J.E."/>
            <person name="Tunlid A."/>
            <person name="Tuskan G."/>
            <person name="Grigoriev I.V."/>
        </authorList>
    </citation>
    <scope>NUCLEOTIDE SEQUENCE [LARGE SCALE GENOMIC DNA]</scope>
    <source>
        <strain evidence="3">S238N-H82 / ATCC MYA-4686</strain>
    </source>
</reference>
<feature type="compositionally biased region" description="Acidic residues" evidence="1">
    <location>
        <begin position="752"/>
        <end position="762"/>
    </location>
</feature>
<feature type="compositionally biased region" description="Acidic residues" evidence="1">
    <location>
        <begin position="770"/>
        <end position="779"/>
    </location>
</feature>